<comment type="caution">
    <text evidence="2">The sequence shown here is derived from an EMBL/GenBank/DDBJ whole genome shotgun (WGS) entry which is preliminary data.</text>
</comment>
<feature type="signal peptide" evidence="1">
    <location>
        <begin position="1"/>
        <end position="20"/>
    </location>
</feature>
<dbReference type="InterPro" id="IPR002321">
    <property type="entry name" value="Cyt_c_II"/>
</dbReference>
<keyword evidence="1" id="KW-0732">Signal</keyword>
<keyword evidence="3" id="KW-1185">Reference proteome</keyword>
<organism evidence="2 3">
    <name type="scientific">Terasakiella brassicae</name>
    <dbReference type="NCBI Taxonomy" id="1634917"/>
    <lineage>
        <taxon>Bacteria</taxon>
        <taxon>Pseudomonadati</taxon>
        <taxon>Pseudomonadota</taxon>
        <taxon>Alphaproteobacteria</taxon>
        <taxon>Rhodospirillales</taxon>
        <taxon>Terasakiellaceae</taxon>
        <taxon>Terasakiella</taxon>
    </lineage>
</organism>
<dbReference type="GO" id="GO:0020037">
    <property type="term" value="F:heme binding"/>
    <property type="evidence" value="ECO:0007669"/>
    <property type="project" value="InterPro"/>
</dbReference>
<dbReference type="SUPFAM" id="SSF47175">
    <property type="entry name" value="Cytochromes"/>
    <property type="match status" value="1"/>
</dbReference>
<dbReference type="RefSeq" id="WP_188664108.1">
    <property type="nucleotide sequence ID" value="NZ_BMHV01000011.1"/>
</dbReference>
<dbReference type="PROSITE" id="PS51009">
    <property type="entry name" value="CYTCII"/>
    <property type="match status" value="1"/>
</dbReference>
<dbReference type="AlphaFoldDB" id="A0A917C0L6"/>
<dbReference type="InterPro" id="IPR010980">
    <property type="entry name" value="Cyt_c/b562"/>
</dbReference>
<protein>
    <recommendedName>
        <fullName evidence="4">Cytochrome C</fullName>
    </recommendedName>
</protein>
<dbReference type="EMBL" id="BMHV01000011">
    <property type="protein sequence ID" value="GGF64666.1"/>
    <property type="molecule type" value="Genomic_DNA"/>
</dbReference>
<evidence type="ECO:0000313" key="3">
    <source>
        <dbReference type="Proteomes" id="UP000632498"/>
    </source>
</evidence>
<evidence type="ECO:0000313" key="2">
    <source>
        <dbReference type="EMBL" id="GGF64666.1"/>
    </source>
</evidence>
<dbReference type="GO" id="GO:0005506">
    <property type="term" value="F:iron ion binding"/>
    <property type="evidence" value="ECO:0007669"/>
    <property type="project" value="InterPro"/>
</dbReference>
<dbReference type="Proteomes" id="UP000632498">
    <property type="component" value="Unassembled WGS sequence"/>
</dbReference>
<feature type="chain" id="PRO_5037816148" description="Cytochrome C" evidence="1">
    <location>
        <begin position="21"/>
        <end position="175"/>
    </location>
</feature>
<reference evidence="2" key="1">
    <citation type="journal article" date="2014" name="Int. J. Syst. Evol. Microbiol.">
        <title>Complete genome sequence of Corynebacterium casei LMG S-19264T (=DSM 44701T), isolated from a smear-ripened cheese.</title>
        <authorList>
            <consortium name="US DOE Joint Genome Institute (JGI-PGF)"/>
            <person name="Walter F."/>
            <person name="Albersmeier A."/>
            <person name="Kalinowski J."/>
            <person name="Ruckert C."/>
        </authorList>
    </citation>
    <scope>NUCLEOTIDE SEQUENCE</scope>
    <source>
        <strain evidence="2">CGMCC 1.15254</strain>
    </source>
</reference>
<sequence length="175" mass="19758">MKRLLMMGACCLFVFGTSSAYGDDRNVILVPQEVKSIFLEEMRTHLDNLNEITQALSAGDFKTAAYIAENKMGFGHSVREVMQQQGRTDEEIEEMLMKLRESKSRIDHPGRGMGRFMPDEVREMGRVFHDAAAHFANIAKNVATPPTTDDYQRVFTALSEIIDVCSACHSSYRVE</sequence>
<proteinExistence type="predicted"/>
<gene>
    <name evidence="2" type="ORF">GCM10011332_18400</name>
</gene>
<reference evidence="2" key="2">
    <citation type="submission" date="2020-09" db="EMBL/GenBank/DDBJ databases">
        <authorList>
            <person name="Sun Q."/>
            <person name="Zhou Y."/>
        </authorList>
    </citation>
    <scope>NUCLEOTIDE SEQUENCE</scope>
    <source>
        <strain evidence="2">CGMCC 1.15254</strain>
    </source>
</reference>
<dbReference type="Gene3D" id="1.20.120.10">
    <property type="entry name" value="Cytochrome c/b562"/>
    <property type="match status" value="1"/>
</dbReference>
<dbReference type="GO" id="GO:0009055">
    <property type="term" value="F:electron transfer activity"/>
    <property type="evidence" value="ECO:0007669"/>
    <property type="project" value="InterPro"/>
</dbReference>
<name>A0A917C0L6_9PROT</name>
<evidence type="ECO:0000256" key="1">
    <source>
        <dbReference type="SAM" id="SignalP"/>
    </source>
</evidence>
<evidence type="ECO:0008006" key="4">
    <source>
        <dbReference type="Google" id="ProtNLM"/>
    </source>
</evidence>
<accession>A0A917C0L6</accession>
<dbReference type="GO" id="GO:0022900">
    <property type="term" value="P:electron transport chain"/>
    <property type="evidence" value="ECO:0007669"/>
    <property type="project" value="InterPro"/>
</dbReference>